<protein>
    <recommendedName>
        <fullName evidence="2">PknH-like extracellular domain-containing protein</fullName>
    </recommendedName>
</protein>
<name>A0A1X2EML7_9MYCO</name>
<feature type="domain" description="PknH-like extracellular" evidence="2">
    <location>
        <begin position="34"/>
        <end position="197"/>
    </location>
</feature>
<dbReference type="EMBL" id="LQPZ01000015">
    <property type="protein sequence ID" value="ORX06645.1"/>
    <property type="molecule type" value="Genomic_DNA"/>
</dbReference>
<dbReference type="AlphaFoldDB" id="A0A1X2EML7"/>
<feature type="signal peptide" evidence="1">
    <location>
        <begin position="1"/>
        <end position="27"/>
    </location>
</feature>
<dbReference type="InterPro" id="IPR038232">
    <property type="entry name" value="PknH-like_Extracell_sf"/>
</dbReference>
<dbReference type="Proteomes" id="UP000193090">
    <property type="component" value="Unassembled WGS sequence"/>
</dbReference>
<sequence length="203" mass="20633">MMVMGAIRTAVLAVCCAALTVAAPAVADPAAETLDVGEVNAVVADPALVLQPRAERSAPAATDPAAPGSCWAVSDEQAVFGADWTGFRAVAYGTVITATGGGKGFPTVTQTVGAYPGVDAARAVFDRLGPALSDCAAGDVDSYRFTLERPDPAALTLRFAGPARATVVYALRDATLIRVSALALDDSARIAQEVSARIGERVG</sequence>
<feature type="chain" id="PRO_5013389874" description="PknH-like extracellular domain-containing protein" evidence="1">
    <location>
        <begin position="28"/>
        <end position="203"/>
    </location>
</feature>
<dbReference type="Pfam" id="PF14032">
    <property type="entry name" value="PknH_C"/>
    <property type="match status" value="1"/>
</dbReference>
<reference evidence="3 4" key="1">
    <citation type="submission" date="2016-01" db="EMBL/GenBank/DDBJ databases">
        <title>The new phylogeny of the genus Mycobacterium.</title>
        <authorList>
            <person name="Tarcisio F."/>
            <person name="Conor M."/>
            <person name="Antonella G."/>
            <person name="Elisabetta G."/>
            <person name="Giulia F.S."/>
            <person name="Sara T."/>
            <person name="Anna F."/>
            <person name="Clotilde B."/>
            <person name="Roberto B."/>
            <person name="Veronica D.S."/>
            <person name="Fabio R."/>
            <person name="Monica P."/>
            <person name="Olivier J."/>
            <person name="Enrico T."/>
            <person name="Nicola S."/>
        </authorList>
    </citation>
    <scope>NUCLEOTIDE SEQUENCE [LARGE SCALE GENOMIC DNA]</scope>
    <source>
        <strain evidence="3 4">DSM 44153</strain>
    </source>
</reference>
<dbReference type="InterPro" id="IPR026954">
    <property type="entry name" value="PknH-like_Extracell"/>
</dbReference>
<proteinExistence type="predicted"/>
<dbReference type="OrthoDB" id="4629891at2"/>
<evidence type="ECO:0000313" key="4">
    <source>
        <dbReference type="Proteomes" id="UP000193090"/>
    </source>
</evidence>
<keyword evidence="1" id="KW-0732">Signal</keyword>
<accession>A0A1X2EML7</accession>
<evidence type="ECO:0000313" key="3">
    <source>
        <dbReference type="EMBL" id="ORX06645.1"/>
    </source>
</evidence>
<dbReference type="STRING" id="1798.AWC30_05970"/>
<evidence type="ECO:0000256" key="1">
    <source>
        <dbReference type="SAM" id="SignalP"/>
    </source>
</evidence>
<comment type="caution">
    <text evidence="3">The sequence shown here is derived from an EMBL/GenBank/DDBJ whole genome shotgun (WGS) entry which is preliminary data.</text>
</comment>
<dbReference type="Gene3D" id="3.40.1000.70">
    <property type="entry name" value="PknH-like extracellular domain"/>
    <property type="match status" value="1"/>
</dbReference>
<evidence type="ECO:0000259" key="2">
    <source>
        <dbReference type="Pfam" id="PF14032"/>
    </source>
</evidence>
<keyword evidence="4" id="KW-1185">Reference proteome</keyword>
<gene>
    <name evidence="3" type="ORF">AWC30_05970</name>
</gene>
<organism evidence="3 4">
    <name type="scientific">Mycolicibacillus trivialis</name>
    <dbReference type="NCBI Taxonomy" id="1798"/>
    <lineage>
        <taxon>Bacteria</taxon>
        <taxon>Bacillati</taxon>
        <taxon>Actinomycetota</taxon>
        <taxon>Actinomycetes</taxon>
        <taxon>Mycobacteriales</taxon>
        <taxon>Mycobacteriaceae</taxon>
        <taxon>Mycolicibacillus</taxon>
    </lineage>
</organism>